<gene>
    <name evidence="4" type="ORF">LWHH1689_1411</name>
</gene>
<dbReference type="EMBL" id="CP027805">
    <property type="protein sequence ID" value="AWD62715.1"/>
    <property type="molecule type" value="Genomic_DNA"/>
</dbReference>
<dbReference type="InterPro" id="IPR005877">
    <property type="entry name" value="YSIRK_signal_dom"/>
</dbReference>
<accession>A0A2S1ES22</accession>
<dbReference type="NCBIfam" id="TIGR01168">
    <property type="entry name" value="YSIRK_signal"/>
    <property type="match status" value="1"/>
</dbReference>
<reference evidence="4 5" key="1">
    <citation type="submission" date="2018-03" db="EMBL/GenBank/DDBJ databases">
        <title>Complete Genome Sequence of the Chinese traditional Highland Barley wine Isolate Lactobacillus reuteri WHH1689.</title>
        <authorList>
            <person name="Chen S."/>
            <person name="Chen L."/>
            <person name="Chen L."/>
            <person name="Li Y."/>
        </authorList>
    </citation>
    <scope>NUCLEOTIDE SEQUENCE [LARGE SCALE GENOMIC DNA]</scope>
    <source>
        <strain evidence="4 5">WHH1689</strain>
    </source>
</reference>
<keyword evidence="1" id="KW-0732">Signal</keyword>
<evidence type="ECO:0000313" key="5">
    <source>
        <dbReference type="Proteomes" id="UP000244369"/>
    </source>
</evidence>
<evidence type="ECO:0000256" key="2">
    <source>
        <dbReference type="SAM" id="Phobius"/>
    </source>
</evidence>
<dbReference type="AlphaFoldDB" id="A0A2S1ES22"/>
<sequence length="48" mass="5394">MSKNNTQEYVRKMEQQRQQFGLRKLSIGVASVLLGTPFIMGGGYSSTR</sequence>
<keyword evidence="2" id="KW-0812">Transmembrane</keyword>
<evidence type="ECO:0000259" key="3">
    <source>
        <dbReference type="Pfam" id="PF04650"/>
    </source>
</evidence>
<proteinExistence type="predicted"/>
<evidence type="ECO:0000256" key="1">
    <source>
        <dbReference type="ARBA" id="ARBA00022729"/>
    </source>
</evidence>
<dbReference type="Pfam" id="PF04650">
    <property type="entry name" value="YSIRK_signal"/>
    <property type="match status" value="1"/>
</dbReference>
<protein>
    <submittedName>
        <fullName evidence="4">YSIRK Gram-positive signal peptide</fullName>
    </submittedName>
</protein>
<dbReference type="Proteomes" id="UP000244369">
    <property type="component" value="Chromosome"/>
</dbReference>
<organism evidence="4 5">
    <name type="scientific">Limosilactobacillus reuteri</name>
    <name type="common">Lactobacillus reuteri</name>
    <dbReference type="NCBI Taxonomy" id="1598"/>
    <lineage>
        <taxon>Bacteria</taxon>
        <taxon>Bacillati</taxon>
        <taxon>Bacillota</taxon>
        <taxon>Bacilli</taxon>
        <taxon>Lactobacillales</taxon>
        <taxon>Lactobacillaceae</taxon>
        <taxon>Limosilactobacillus</taxon>
    </lineage>
</organism>
<keyword evidence="2" id="KW-0472">Membrane</keyword>
<name>A0A2S1ES22_LIMRT</name>
<feature type="transmembrane region" description="Helical" evidence="2">
    <location>
        <begin position="21"/>
        <end position="40"/>
    </location>
</feature>
<feature type="domain" description="YSIRK Gram-positive signal peptide" evidence="3">
    <location>
        <begin position="16"/>
        <end position="39"/>
    </location>
</feature>
<evidence type="ECO:0000313" key="4">
    <source>
        <dbReference type="EMBL" id="AWD62715.1"/>
    </source>
</evidence>
<keyword evidence="2" id="KW-1133">Transmembrane helix</keyword>